<evidence type="ECO:0000256" key="1">
    <source>
        <dbReference type="SAM" id="Phobius"/>
    </source>
</evidence>
<keyword evidence="1" id="KW-1133">Transmembrane helix</keyword>
<accession>A0A836CAX0</accession>
<evidence type="ECO:0000313" key="2">
    <source>
        <dbReference type="EMBL" id="KAG5178752.1"/>
    </source>
</evidence>
<organism evidence="2 3">
    <name type="scientific">Tribonema minus</name>
    <dbReference type="NCBI Taxonomy" id="303371"/>
    <lineage>
        <taxon>Eukaryota</taxon>
        <taxon>Sar</taxon>
        <taxon>Stramenopiles</taxon>
        <taxon>Ochrophyta</taxon>
        <taxon>PX clade</taxon>
        <taxon>Xanthophyceae</taxon>
        <taxon>Tribonematales</taxon>
        <taxon>Tribonemataceae</taxon>
        <taxon>Tribonema</taxon>
    </lineage>
</organism>
<dbReference type="EMBL" id="JAFCMP010000513">
    <property type="protein sequence ID" value="KAG5178752.1"/>
    <property type="molecule type" value="Genomic_DNA"/>
</dbReference>
<name>A0A836CAX0_9STRA</name>
<evidence type="ECO:0000313" key="3">
    <source>
        <dbReference type="Proteomes" id="UP000664859"/>
    </source>
</evidence>
<gene>
    <name evidence="2" type="ORF">JKP88DRAFT_350243</name>
</gene>
<reference evidence="2" key="1">
    <citation type="submission" date="2021-02" db="EMBL/GenBank/DDBJ databases">
        <title>First Annotated Genome of the Yellow-green Alga Tribonema minus.</title>
        <authorList>
            <person name="Mahan K.M."/>
        </authorList>
    </citation>
    <scope>NUCLEOTIDE SEQUENCE</scope>
    <source>
        <strain evidence="2">UTEX B ZZ1240</strain>
    </source>
</reference>
<comment type="caution">
    <text evidence="2">The sequence shown here is derived from an EMBL/GenBank/DDBJ whole genome shotgun (WGS) entry which is preliminary data.</text>
</comment>
<keyword evidence="1" id="KW-0812">Transmembrane</keyword>
<feature type="transmembrane region" description="Helical" evidence="1">
    <location>
        <begin position="61"/>
        <end position="81"/>
    </location>
</feature>
<keyword evidence="1" id="KW-0472">Membrane</keyword>
<sequence>MVTGTTATHFIASLLRQRLLWPGSALETPWHSSGYREAFFWHLALGSAQGALFWWDLAPLAGAATLILGGAYSAVGGIFRLQDYNLYDQSTAFLDTPQRQSARWPALLRRHVRLSLPEAALCALVPTVRLLLHALRATLALSLAIVGRRGAARADPWAPLALDLLLLLLVFLHLALQKTADFALRILMDEPMQFEVLSNEAAAAARAASRAAAAPGQGAPPPPPPLLPVACELLCDALTLGRAALLEQGELAVTKGGRRSAPTPLRAIPAAGWTEEVARQRRVFEGAARAATEAARSTEAGAVPAVEACGALPLWALVVRRQAFQALAEHVPSPAGAALRFAVYRGACAGVVRAACLAVDLLALQLQALAFRLDAAAAHAVFTGGEPDPPGGLMWLAQRLVLAAATEPPATGDKRGGSSGAAAAMRWWRRRSGGDRGGGAREPVLCRGYVREAVWAARGAAALVAAAAAEAPASAAARLAPSVLHSLAGAALAVRALGRARAGLARARARFAQPRLEAPELEELAAAAQAGIALVAEACGHEMERFAFPPSYAAVIEDCLRVRRAA</sequence>
<dbReference type="Proteomes" id="UP000664859">
    <property type="component" value="Unassembled WGS sequence"/>
</dbReference>
<protein>
    <submittedName>
        <fullName evidence="2">Uncharacterized protein</fullName>
    </submittedName>
</protein>
<proteinExistence type="predicted"/>
<dbReference type="AlphaFoldDB" id="A0A836CAX0"/>
<feature type="transmembrane region" description="Helical" evidence="1">
    <location>
        <begin position="157"/>
        <end position="176"/>
    </location>
</feature>
<keyword evidence="3" id="KW-1185">Reference proteome</keyword>